<evidence type="ECO:0000313" key="3">
    <source>
        <dbReference type="Proteomes" id="UP000018936"/>
    </source>
</evidence>
<dbReference type="Gene3D" id="1.25.40.490">
    <property type="match status" value="1"/>
</dbReference>
<gene>
    <name evidence="2" type="primary">CCDC126</name>
    <name evidence="2" type="ORF">L345_05343</name>
</gene>
<dbReference type="Pfam" id="PF11107">
    <property type="entry name" value="FANCF"/>
    <property type="match status" value="1"/>
</dbReference>
<dbReference type="InterPro" id="IPR038505">
    <property type="entry name" value="FANCF_C_sf"/>
</dbReference>
<dbReference type="GO" id="GO:0036297">
    <property type="term" value="P:interstrand cross-link repair"/>
    <property type="evidence" value="ECO:0007669"/>
    <property type="project" value="InterPro"/>
</dbReference>
<evidence type="ECO:0000313" key="2">
    <source>
        <dbReference type="EMBL" id="ETE68858.1"/>
    </source>
</evidence>
<feature type="transmembrane region" description="Helical" evidence="1">
    <location>
        <begin position="14"/>
        <end position="34"/>
    </location>
</feature>
<dbReference type="Proteomes" id="UP000018936">
    <property type="component" value="Unassembled WGS sequence"/>
</dbReference>
<reference evidence="2 3" key="1">
    <citation type="journal article" date="2013" name="Proc. Natl. Acad. Sci. U.S.A.">
        <title>The king cobra genome reveals dynamic gene evolution and adaptation in the snake venom system.</title>
        <authorList>
            <person name="Vonk F.J."/>
            <person name="Casewell N.R."/>
            <person name="Henkel C.V."/>
            <person name="Heimberg A.M."/>
            <person name="Jansen H.J."/>
            <person name="McCleary R.J."/>
            <person name="Kerkkamp H.M."/>
            <person name="Vos R.A."/>
            <person name="Guerreiro I."/>
            <person name="Calvete J.J."/>
            <person name="Wuster W."/>
            <person name="Woods A.E."/>
            <person name="Logan J.M."/>
            <person name="Harrison R.A."/>
            <person name="Castoe T.A."/>
            <person name="de Koning A.P."/>
            <person name="Pollock D.D."/>
            <person name="Yandell M."/>
            <person name="Calderon D."/>
            <person name="Renjifo C."/>
            <person name="Currier R.B."/>
            <person name="Salgado D."/>
            <person name="Pla D."/>
            <person name="Sanz L."/>
            <person name="Hyder A.S."/>
            <person name="Ribeiro J.M."/>
            <person name="Arntzen J.W."/>
            <person name="van den Thillart G.E."/>
            <person name="Boetzer M."/>
            <person name="Pirovano W."/>
            <person name="Dirks R.P."/>
            <person name="Spaink H.P."/>
            <person name="Duboule D."/>
            <person name="McGlinn E."/>
            <person name="Kini R.M."/>
            <person name="Richardson M.K."/>
        </authorList>
    </citation>
    <scope>NUCLEOTIDE SEQUENCE</scope>
    <source>
        <tissue evidence="2">Blood</tissue>
    </source>
</reference>
<dbReference type="OrthoDB" id="6429998at2759"/>
<dbReference type="EMBL" id="AZIM01000914">
    <property type="protein sequence ID" value="ETE68858.1"/>
    <property type="molecule type" value="Genomic_DNA"/>
</dbReference>
<dbReference type="PANTHER" id="PTHR46941">
    <property type="entry name" value="COILED-COIL DOMAIN-CONTAINING PROTEIN 126"/>
    <property type="match status" value="1"/>
</dbReference>
<dbReference type="GO" id="GO:0043240">
    <property type="term" value="C:Fanconi anaemia nuclear complex"/>
    <property type="evidence" value="ECO:0007669"/>
    <property type="project" value="InterPro"/>
</dbReference>
<accession>V8P4B7</accession>
<sequence>MVFAFSRKNVSQKLSLLLLVFGFIWGIMLLRYTFQHPRQQSSAELREQILDLSKRYVRALAEENKNVINGDNGVAMAGYVTRNFALCLMEMLLLKTEQLPSLLAASRSRMVQSWDRTTLTRALNLGHFFGHLHSRLRAQPNLREALKQQLKKRGLVRLSHLKRCPELLGLALLENPALSSTTRHSLFCSFLIPATGGVEPFISLLARRRAASQLLALLERPIKGTAGIEQWEGLPVRVQAQMLLSQLQGDRDGDGNQGRPSSAFLDCLPCGSLLYRVVAAALMEPDWEEKAKMLLLPWLLFGDPARLLSFCRFLSPQCLASLCAHYSELLASYLSFLSSWGNCLIYDPLHGKWQTSGVKEDEVSWEEMQDRISCLYQESEPLGSAVQTWLRQLKAQDGNFEVRGLSIWTDILLDIEMPHFERKLNSR</sequence>
<evidence type="ECO:0000256" key="1">
    <source>
        <dbReference type="SAM" id="Phobius"/>
    </source>
</evidence>
<keyword evidence="1" id="KW-0472">Membrane</keyword>
<dbReference type="InterPro" id="IPR035428">
    <property type="entry name" value="FANCF"/>
</dbReference>
<name>V8P4B7_OPHHA</name>
<dbReference type="GO" id="GO:0005576">
    <property type="term" value="C:extracellular region"/>
    <property type="evidence" value="ECO:0007669"/>
    <property type="project" value="UniProtKB-SubCell"/>
</dbReference>
<dbReference type="PANTHER" id="PTHR46941:SF1">
    <property type="entry name" value="COILED-COIL DOMAIN-CONTAINING PROTEIN 126"/>
    <property type="match status" value="1"/>
</dbReference>
<keyword evidence="1" id="KW-1133">Transmembrane helix</keyword>
<proteinExistence type="predicted"/>
<keyword evidence="3" id="KW-1185">Reference proteome</keyword>
<dbReference type="AlphaFoldDB" id="V8P4B7"/>
<dbReference type="GO" id="GO:0016020">
    <property type="term" value="C:membrane"/>
    <property type="evidence" value="ECO:0007669"/>
    <property type="project" value="TreeGrafter"/>
</dbReference>
<organism evidence="2 3">
    <name type="scientific">Ophiophagus hannah</name>
    <name type="common">King cobra</name>
    <name type="synonym">Naja hannah</name>
    <dbReference type="NCBI Taxonomy" id="8665"/>
    <lineage>
        <taxon>Eukaryota</taxon>
        <taxon>Metazoa</taxon>
        <taxon>Chordata</taxon>
        <taxon>Craniata</taxon>
        <taxon>Vertebrata</taxon>
        <taxon>Euteleostomi</taxon>
        <taxon>Lepidosauria</taxon>
        <taxon>Squamata</taxon>
        <taxon>Bifurcata</taxon>
        <taxon>Unidentata</taxon>
        <taxon>Episquamata</taxon>
        <taxon>Toxicofera</taxon>
        <taxon>Serpentes</taxon>
        <taxon>Colubroidea</taxon>
        <taxon>Elapidae</taxon>
        <taxon>Elapinae</taxon>
        <taxon>Ophiophagus</taxon>
    </lineage>
</organism>
<keyword evidence="1" id="KW-0812">Transmembrane</keyword>
<dbReference type="InterPro" id="IPR042759">
    <property type="entry name" value="CCDC126"/>
</dbReference>
<comment type="caution">
    <text evidence="2">The sequence shown here is derived from an EMBL/GenBank/DDBJ whole genome shotgun (WGS) entry which is preliminary data.</text>
</comment>
<protein>
    <submittedName>
        <fullName evidence="2">Coiled-coil domain-containing protein</fullName>
    </submittedName>
</protein>